<dbReference type="FunFam" id="3.90.930.40:FF:000001">
    <property type="entry name" value="ribosomal oxygenase 1 isoform X1"/>
    <property type="match status" value="1"/>
</dbReference>
<evidence type="ECO:0000256" key="13">
    <source>
        <dbReference type="ARBA" id="ARBA00047915"/>
    </source>
</evidence>
<evidence type="ECO:0000313" key="16">
    <source>
        <dbReference type="EMBL" id="CAG9831345.1"/>
    </source>
</evidence>
<proteinExistence type="inferred from homology"/>
<evidence type="ECO:0000256" key="14">
    <source>
        <dbReference type="RuleBase" id="RU366061"/>
    </source>
</evidence>
<evidence type="ECO:0000256" key="8">
    <source>
        <dbReference type="ARBA" id="ARBA00023004"/>
    </source>
</evidence>
<evidence type="ECO:0000256" key="2">
    <source>
        <dbReference type="ARBA" id="ARBA00010309"/>
    </source>
</evidence>
<evidence type="ECO:0000256" key="5">
    <source>
        <dbReference type="ARBA" id="ARBA00022853"/>
    </source>
</evidence>
<dbReference type="Pfam" id="PF08007">
    <property type="entry name" value="JmjC_2"/>
    <property type="match status" value="1"/>
</dbReference>
<sequence>MSTVFHNKDPVSESLKLFKWLIAPLSPTSFFKQYWEVKALHIQHNSAYYFSDILTTAKLDSIFRDSDVLARESSPNLRHDDIGKPFMEVTLNAGDMLYFPRGTIHEGRTDPECHSFHITVSVYQHNSFADLLEYALPEALKKASFDNVHFRKGLPLNYLKHTGYVNKNILSEERLNIMAEIQKLFDSLRDYIDIDKAADQLGRRFMYDSMPPVLSKQEIFHTSKYDGDIMKEGKIFNRAEFDMDTEVRLLRYFCVRLVIDEECSKLYYNTENAKMYHGEEEQVLVIEFNLIPTIEMLQSTYPKFTNIKSLVVNNNSNIETIQLVSDLWERGLLITNNSVTTVIGD</sequence>
<dbReference type="EC" id="1.14.11.27" evidence="14"/>
<keyword evidence="5" id="KW-0156">Chromatin regulator</keyword>
<evidence type="ECO:0000259" key="15">
    <source>
        <dbReference type="PROSITE" id="PS51184"/>
    </source>
</evidence>
<dbReference type="InterPro" id="IPR039994">
    <property type="entry name" value="NO66-like"/>
</dbReference>
<dbReference type="SUPFAM" id="SSF51197">
    <property type="entry name" value="Clavaminate synthase-like"/>
    <property type="match status" value="1"/>
</dbReference>
<comment type="cofactor">
    <cofactor evidence="14">
        <name>Fe(2+)</name>
        <dbReference type="ChEBI" id="CHEBI:29033"/>
    </cofactor>
    <text evidence="14">Binds 1 Fe(2+) ion per subunit.</text>
</comment>
<evidence type="ECO:0000256" key="10">
    <source>
        <dbReference type="ARBA" id="ARBA00023163"/>
    </source>
</evidence>
<dbReference type="AlphaFoldDB" id="A0A9N9SXD1"/>
<dbReference type="InterPro" id="IPR003347">
    <property type="entry name" value="JmjC_dom"/>
</dbReference>
<keyword evidence="17" id="KW-1185">Reference proteome</keyword>
<organism evidence="16 17">
    <name type="scientific">Diabrotica balteata</name>
    <name type="common">Banded cucumber beetle</name>
    <dbReference type="NCBI Taxonomy" id="107213"/>
    <lineage>
        <taxon>Eukaryota</taxon>
        <taxon>Metazoa</taxon>
        <taxon>Ecdysozoa</taxon>
        <taxon>Arthropoda</taxon>
        <taxon>Hexapoda</taxon>
        <taxon>Insecta</taxon>
        <taxon>Pterygota</taxon>
        <taxon>Neoptera</taxon>
        <taxon>Endopterygota</taxon>
        <taxon>Coleoptera</taxon>
        <taxon>Polyphaga</taxon>
        <taxon>Cucujiformia</taxon>
        <taxon>Chrysomeloidea</taxon>
        <taxon>Chrysomelidae</taxon>
        <taxon>Galerucinae</taxon>
        <taxon>Diabroticina</taxon>
        <taxon>Diabroticites</taxon>
        <taxon>Diabrotica</taxon>
    </lineage>
</organism>
<dbReference type="GO" id="GO:0005730">
    <property type="term" value="C:nucleolus"/>
    <property type="evidence" value="ECO:0007669"/>
    <property type="project" value="TreeGrafter"/>
</dbReference>
<dbReference type="GO" id="GO:0005506">
    <property type="term" value="F:iron ion binding"/>
    <property type="evidence" value="ECO:0007669"/>
    <property type="project" value="UniProtKB-UniRule"/>
</dbReference>
<keyword evidence="7 14" id="KW-0560">Oxidoreductase</keyword>
<dbReference type="PROSITE" id="PS51184">
    <property type="entry name" value="JMJC"/>
    <property type="match status" value="1"/>
</dbReference>
<reference evidence="16" key="1">
    <citation type="submission" date="2022-01" db="EMBL/GenBank/DDBJ databases">
        <authorList>
            <person name="King R."/>
        </authorList>
    </citation>
    <scope>NUCLEOTIDE SEQUENCE</scope>
</reference>
<evidence type="ECO:0000256" key="7">
    <source>
        <dbReference type="ARBA" id="ARBA00023002"/>
    </source>
</evidence>
<comment type="similarity">
    <text evidence="2">Belongs to the ROX family. NO66 subfamily.</text>
</comment>
<accession>A0A9N9SXD1</accession>
<feature type="domain" description="JmjC" evidence="15">
    <location>
        <begin position="1"/>
        <end position="139"/>
    </location>
</feature>
<dbReference type="EMBL" id="OU898278">
    <property type="protein sequence ID" value="CAG9831345.1"/>
    <property type="molecule type" value="Genomic_DNA"/>
</dbReference>
<dbReference type="Gene3D" id="3.90.930.40">
    <property type="match status" value="1"/>
</dbReference>
<evidence type="ECO:0000256" key="11">
    <source>
        <dbReference type="ARBA" id="ARBA00023242"/>
    </source>
</evidence>
<keyword evidence="8 14" id="KW-0408">Iron</keyword>
<dbReference type="Gene3D" id="1.10.10.1500">
    <property type="entry name" value="JmjC domain-containing ribosomal oxygenase (ROX), dimer domain"/>
    <property type="match status" value="1"/>
</dbReference>
<keyword evidence="9 14" id="KW-0805">Transcription regulation</keyword>
<dbReference type="GO" id="GO:0140680">
    <property type="term" value="F:histone H3K36me/H3K36me2 demethylase activity"/>
    <property type="evidence" value="ECO:0007669"/>
    <property type="project" value="UniProtKB-EC"/>
</dbReference>
<evidence type="ECO:0000313" key="17">
    <source>
        <dbReference type="Proteomes" id="UP001153709"/>
    </source>
</evidence>
<keyword evidence="11 14" id="KW-0539">Nucleus</keyword>
<keyword evidence="6 14" id="KW-0223">Dioxygenase</keyword>
<dbReference type="Gene3D" id="2.60.120.650">
    <property type="entry name" value="Cupin"/>
    <property type="match status" value="2"/>
</dbReference>
<evidence type="ECO:0000256" key="3">
    <source>
        <dbReference type="ARBA" id="ARBA00022491"/>
    </source>
</evidence>
<comment type="subcellular location">
    <subcellularLocation>
        <location evidence="1 14">Nucleus</location>
    </subcellularLocation>
</comment>
<name>A0A9N9SXD1_DIABA</name>
<dbReference type="Pfam" id="PF21233">
    <property type="entry name" value="WHD_RIOX1"/>
    <property type="match status" value="1"/>
</dbReference>
<dbReference type="InterPro" id="IPR049043">
    <property type="entry name" value="WHD_RIOX1"/>
</dbReference>
<keyword evidence="10 14" id="KW-0804">Transcription</keyword>
<gene>
    <name evidence="16" type="ORF">DIABBA_LOCUS4945</name>
</gene>
<dbReference type="GO" id="GO:0032453">
    <property type="term" value="F:histone H3K4 demethylase activity"/>
    <property type="evidence" value="ECO:0007669"/>
    <property type="project" value="TreeGrafter"/>
</dbReference>
<keyword evidence="4 14" id="KW-0479">Metal-binding</keyword>
<keyword evidence="3" id="KW-0678">Repressor</keyword>
<evidence type="ECO:0000256" key="4">
    <source>
        <dbReference type="ARBA" id="ARBA00022723"/>
    </source>
</evidence>
<evidence type="ECO:0000256" key="9">
    <source>
        <dbReference type="ARBA" id="ARBA00023015"/>
    </source>
</evidence>
<evidence type="ECO:0000256" key="12">
    <source>
        <dbReference type="ARBA" id="ARBA00025670"/>
    </source>
</evidence>
<dbReference type="PANTHER" id="PTHR13096">
    <property type="entry name" value="MINA53 MYC INDUCED NUCLEAR ANTIGEN"/>
    <property type="match status" value="1"/>
</dbReference>
<dbReference type="OrthoDB" id="425950at2759"/>
<evidence type="ECO:0000256" key="1">
    <source>
        <dbReference type="ARBA" id="ARBA00004123"/>
    </source>
</evidence>
<dbReference type="PANTHER" id="PTHR13096:SF8">
    <property type="entry name" value="RIBOSOMAL OXYGENASE 1"/>
    <property type="match status" value="1"/>
</dbReference>
<comment type="catalytic activity">
    <reaction evidence="13 14">
        <text>N(6),N(6)-dimethyl-L-lysyl(36)-[histone H3] + 2 2-oxoglutarate + 2 O2 = L-lysyl(36)-[histone H3] + 2 formaldehyde + 2 succinate + 2 CO2</text>
        <dbReference type="Rhea" id="RHEA:42032"/>
        <dbReference type="Rhea" id="RHEA-COMP:9785"/>
        <dbReference type="Rhea" id="RHEA-COMP:9787"/>
        <dbReference type="ChEBI" id="CHEBI:15379"/>
        <dbReference type="ChEBI" id="CHEBI:16526"/>
        <dbReference type="ChEBI" id="CHEBI:16810"/>
        <dbReference type="ChEBI" id="CHEBI:16842"/>
        <dbReference type="ChEBI" id="CHEBI:29969"/>
        <dbReference type="ChEBI" id="CHEBI:30031"/>
        <dbReference type="ChEBI" id="CHEBI:61976"/>
        <dbReference type="EC" id="1.14.11.27"/>
    </reaction>
</comment>
<evidence type="ECO:0000256" key="6">
    <source>
        <dbReference type="ARBA" id="ARBA00022964"/>
    </source>
</evidence>
<protein>
    <recommendedName>
        <fullName evidence="14">Bifunctional lysine-specific demethylase and histidyl-hydroxylase</fullName>
        <ecNumber evidence="14">1.14.11.27</ecNumber>
    </recommendedName>
</protein>
<comment type="function">
    <text evidence="12">Oxygenase that can act as both a histone lysine demethylase and a ribosomal histidine hydroxylase. Specifically demethylates 'Lys-4' (H3K4me) and 'Lys-36' (H3K36me) of histone H3, thereby playing a central role in histone code.</text>
</comment>
<dbReference type="Proteomes" id="UP001153709">
    <property type="component" value="Chromosome 3"/>
</dbReference>